<evidence type="ECO:0000256" key="1">
    <source>
        <dbReference type="ARBA" id="ARBA00004651"/>
    </source>
</evidence>
<evidence type="ECO:0000313" key="9">
    <source>
        <dbReference type="EMBL" id="REE01209.1"/>
    </source>
</evidence>
<gene>
    <name evidence="9" type="ORF">C7460_104229</name>
</gene>
<keyword evidence="5 6" id="KW-0472">Membrane</keyword>
<organism evidence="9 10">
    <name type="scientific">Marinoscillum furvescens DSM 4134</name>
    <dbReference type="NCBI Taxonomy" id="1122208"/>
    <lineage>
        <taxon>Bacteria</taxon>
        <taxon>Pseudomonadati</taxon>
        <taxon>Bacteroidota</taxon>
        <taxon>Cytophagia</taxon>
        <taxon>Cytophagales</taxon>
        <taxon>Reichenbachiellaceae</taxon>
        <taxon>Marinoscillum</taxon>
    </lineage>
</organism>
<feature type="transmembrane region" description="Helical" evidence="6">
    <location>
        <begin position="294"/>
        <end position="316"/>
    </location>
</feature>
<keyword evidence="2" id="KW-1003">Cell membrane</keyword>
<feature type="transmembrane region" description="Helical" evidence="6">
    <location>
        <begin position="433"/>
        <end position="457"/>
    </location>
</feature>
<sequence length="812" mass="91011">MLTNYLIVALRNLRKQKFYTLINILGLSTGLTCFLLIMLFVSHEVSYDQHHADAERIYRMDFSGTINGNEFITALMCAPGAAAMKADYPEVEDAFRFRTTGNWFVKRQGEQTTFKEENVINADPNFFTFWGIPLIYGDPETCLSRPRTLVMDRTTATKIFGDTNPVGEMVVLDNHLDYEVTGVYEDLPDNSHFQHNILLTMLDREDAESPVWMSFNFNTYLKLDPQANHQALEAKFPQLIESKMGPEIQKYMNMSLEDFSSLGNKAGISLIPLTDIHLHSDKLGDLSGNGDIKYVYIFTAIALFILLLACINFMNLATARSANRAKEVGIRKVLGAIRPQLIRQFLSEAILLSFISTVLAIGFVYLLLPAFNELSGKTLAFQNLLTPAFGITALVILIVVGLLAGSYPAFYLSAFQPAQTLKGKLTLGLKSGGIRSTLVVLQFTVSIMMIVGTAIVFDQLSYIQNKKLGFDKDHIIMIHDAWILDKKVKAYKAEALRDSRIQQGTVSGFLPVNTSNNNNIYFPGKTVSGDNSHVINNHWVDHDYLSTLGLTMKTGRWFSKDFPSDSTAVILNEVAARQMGFEADISGQYVSTYAGNNFDSVEVASYKVIGVVEDFHYKTLRDHIEPLVLHLGESTGYIAFKVSAENPATTIDYLRTLWDDFAPGQPFAYSFLNQRFNNLYKAEQQIGKIFGVFAFLAIFIACLGLFGLAAFTAEQRKKEIGIRKVMGASVSHIVNKLSWNFIRLVGLSFFIATPLAYIAMNRWLQDFEYRTQIHWWVFVAAGLAAATIAWLTMGVQSWKAARANPVNSLRNE</sequence>
<comment type="subcellular location">
    <subcellularLocation>
        <location evidence="1">Cell membrane</location>
        <topology evidence="1">Multi-pass membrane protein</topology>
    </subcellularLocation>
</comment>
<dbReference type="GO" id="GO:0022857">
    <property type="term" value="F:transmembrane transporter activity"/>
    <property type="evidence" value="ECO:0007669"/>
    <property type="project" value="TreeGrafter"/>
</dbReference>
<keyword evidence="10" id="KW-1185">Reference proteome</keyword>
<dbReference type="AlphaFoldDB" id="A0A3D9L5L9"/>
<dbReference type="OrthoDB" id="5933722at2"/>
<keyword evidence="3 6" id="KW-0812">Transmembrane</keyword>
<feature type="domain" description="ABC3 transporter permease C-terminal" evidence="7">
    <location>
        <begin position="692"/>
        <end position="805"/>
    </location>
</feature>
<feature type="domain" description="MacB-like periplasmic core" evidence="8">
    <location>
        <begin position="445"/>
        <end position="615"/>
    </location>
</feature>
<evidence type="ECO:0000256" key="3">
    <source>
        <dbReference type="ARBA" id="ARBA00022692"/>
    </source>
</evidence>
<evidence type="ECO:0000259" key="7">
    <source>
        <dbReference type="Pfam" id="PF02687"/>
    </source>
</evidence>
<protein>
    <submittedName>
        <fullName evidence="9">Putative ABC transport system permease protein</fullName>
    </submittedName>
</protein>
<dbReference type="Pfam" id="PF02687">
    <property type="entry name" value="FtsX"/>
    <property type="match status" value="2"/>
</dbReference>
<dbReference type="PANTHER" id="PTHR30572:SF18">
    <property type="entry name" value="ABC-TYPE MACROLIDE FAMILY EXPORT SYSTEM PERMEASE COMPONENT 2"/>
    <property type="match status" value="1"/>
</dbReference>
<evidence type="ECO:0000256" key="2">
    <source>
        <dbReference type="ARBA" id="ARBA00022475"/>
    </source>
</evidence>
<feature type="transmembrane region" description="Helical" evidence="6">
    <location>
        <begin position="388"/>
        <end position="412"/>
    </location>
</feature>
<accession>A0A3D9L5L9</accession>
<dbReference type="GO" id="GO:0005886">
    <property type="term" value="C:plasma membrane"/>
    <property type="evidence" value="ECO:0007669"/>
    <property type="project" value="UniProtKB-SubCell"/>
</dbReference>
<dbReference type="EMBL" id="QREG01000004">
    <property type="protein sequence ID" value="REE01209.1"/>
    <property type="molecule type" value="Genomic_DNA"/>
</dbReference>
<dbReference type="RefSeq" id="WP_115867287.1">
    <property type="nucleotide sequence ID" value="NZ_QREG01000004.1"/>
</dbReference>
<dbReference type="InterPro" id="IPR025857">
    <property type="entry name" value="MacB_PCD"/>
</dbReference>
<evidence type="ECO:0000313" key="10">
    <source>
        <dbReference type="Proteomes" id="UP000256779"/>
    </source>
</evidence>
<proteinExistence type="predicted"/>
<evidence type="ECO:0000256" key="5">
    <source>
        <dbReference type="ARBA" id="ARBA00023136"/>
    </source>
</evidence>
<reference evidence="9 10" key="1">
    <citation type="submission" date="2018-07" db="EMBL/GenBank/DDBJ databases">
        <title>Genomic Encyclopedia of Type Strains, Phase IV (KMG-IV): sequencing the most valuable type-strain genomes for metagenomic binning, comparative biology and taxonomic classification.</title>
        <authorList>
            <person name="Goeker M."/>
        </authorList>
    </citation>
    <scope>NUCLEOTIDE SEQUENCE [LARGE SCALE GENOMIC DNA]</scope>
    <source>
        <strain evidence="9 10">DSM 4134</strain>
    </source>
</reference>
<feature type="transmembrane region" description="Helical" evidence="6">
    <location>
        <begin position="689"/>
        <end position="713"/>
    </location>
</feature>
<dbReference type="Proteomes" id="UP000256779">
    <property type="component" value="Unassembled WGS sequence"/>
</dbReference>
<dbReference type="InterPro" id="IPR050250">
    <property type="entry name" value="Macrolide_Exporter_MacB"/>
</dbReference>
<dbReference type="Pfam" id="PF12704">
    <property type="entry name" value="MacB_PCD"/>
    <property type="match status" value="2"/>
</dbReference>
<feature type="transmembrane region" description="Helical" evidence="6">
    <location>
        <begin position="772"/>
        <end position="792"/>
    </location>
</feature>
<dbReference type="InterPro" id="IPR003838">
    <property type="entry name" value="ABC3_permease_C"/>
</dbReference>
<evidence type="ECO:0000259" key="8">
    <source>
        <dbReference type="Pfam" id="PF12704"/>
    </source>
</evidence>
<feature type="transmembrane region" description="Helical" evidence="6">
    <location>
        <begin position="349"/>
        <end position="368"/>
    </location>
</feature>
<evidence type="ECO:0000256" key="6">
    <source>
        <dbReference type="SAM" id="Phobius"/>
    </source>
</evidence>
<feature type="domain" description="ABC3 transporter permease C-terminal" evidence="7">
    <location>
        <begin position="300"/>
        <end position="416"/>
    </location>
</feature>
<feature type="transmembrane region" description="Helical" evidence="6">
    <location>
        <begin position="21"/>
        <end position="41"/>
    </location>
</feature>
<evidence type="ECO:0000256" key="4">
    <source>
        <dbReference type="ARBA" id="ARBA00022989"/>
    </source>
</evidence>
<feature type="domain" description="MacB-like periplasmic core" evidence="8">
    <location>
        <begin position="20"/>
        <end position="237"/>
    </location>
</feature>
<name>A0A3D9L5L9_MARFU</name>
<keyword evidence="4 6" id="KW-1133">Transmembrane helix</keyword>
<feature type="transmembrane region" description="Helical" evidence="6">
    <location>
        <begin position="741"/>
        <end position="760"/>
    </location>
</feature>
<comment type="caution">
    <text evidence="9">The sequence shown here is derived from an EMBL/GenBank/DDBJ whole genome shotgun (WGS) entry which is preliminary data.</text>
</comment>
<dbReference type="PANTHER" id="PTHR30572">
    <property type="entry name" value="MEMBRANE COMPONENT OF TRANSPORTER-RELATED"/>
    <property type="match status" value="1"/>
</dbReference>